<organism evidence="1 2">
    <name type="scientific">Dickeya aquatica</name>
    <dbReference type="NCBI Taxonomy" id="1401087"/>
    <lineage>
        <taxon>Bacteria</taxon>
        <taxon>Pseudomonadati</taxon>
        <taxon>Pseudomonadota</taxon>
        <taxon>Gammaproteobacteria</taxon>
        <taxon>Enterobacterales</taxon>
        <taxon>Pectobacteriaceae</taxon>
        <taxon>Dickeya</taxon>
    </lineage>
</organism>
<proteinExistence type="predicted"/>
<accession>A0A375ABQ2</accession>
<dbReference type="KEGG" id="daq:DAQ1742_02665"/>
<reference evidence="1 2" key="1">
    <citation type="submission" date="2016-09" db="EMBL/GenBank/DDBJ databases">
        <authorList>
            <person name="Reverchon S."/>
            <person name="Nasser W."/>
            <person name="Leonard S."/>
            <person name="Brochier C."/>
            <person name="Duprey A."/>
        </authorList>
    </citation>
    <scope>NUCLEOTIDE SEQUENCE [LARGE SCALE GENOMIC DNA]</scope>
    <source>
        <strain evidence="1 2">174/2</strain>
    </source>
</reference>
<keyword evidence="2" id="KW-1185">Reference proteome</keyword>
<protein>
    <submittedName>
        <fullName evidence="1">Uncharacterized protein</fullName>
    </submittedName>
</protein>
<dbReference type="AlphaFoldDB" id="A0A375ABQ2"/>
<name>A0A375ABQ2_9GAMM</name>
<dbReference type="EMBL" id="LT615367">
    <property type="protein sequence ID" value="SLM63538.1"/>
    <property type="molecule type" value="Genomic_DNA"/>
</dbReference>
<dbReference type="Proteomes" id="UP000294820">
    <property type="component" value="Chromosome 1"/>
</dbReference>
<evidence type="ECO:0000313" key="1">
    <source>
        <dbReference type="EMBL" id="SLM63538.1"/>
    </source>
</evidence>
<evidence type="ECO:0000313" key="2">
    <source>
        <dbReference type="Proteomes" id="UP000294820"/>
    </source>
</evidence>
<gene>
    <name evidence="1" type="ORF">DAQ1742_02665</name>
</gene>
<sequence length="271" mass="31681">MTHITEAAPSVNATSLAMAINDHCRQFEASEEFRDMIHKHVRALYEKTIEDTFRWGRFPDAVKKALEEALPGNITEIADLPRYNLLLARALDEQWKTNEVSERLVMQMQELVKDFIEQDQLPKFIKASDLWRAYVEQYQEEAEQEGWERPQVVVNDDRDGFFYIGFEKEPASERSYRYQSKEQKEKAHQCEVYLGFHQKTVRDGRNNNPVMHEGSPVYSLFNGKLEFNDALGKKPVQFRSTFEKMVGALYYGDSLLVLDDEADDINYPNDY</sequence>
<dbReference type="RefSeq" id="WP_067486731.1">
    <property type="nucleotide sequence ID" value="NZ_LT615367.1"/>
</dbReference>